<dbReference type="PANTHER" id="PTHR10574:SF261">
    <property type="entry name" value="LAMININ SUBUNIT ALPHA-5"/>
    <property type="match status" value="1"/>
</dbReference>
<keyword evidence="2" id="KW-0964">Secreted</keyword>
<dbReference type="SMART" id="SM00181">
    <property type="entry name" value="EGF"/>
    <property type="match status" value="7"/>
</dbReference>
<evidence type="ECO:0000256" key="2">
    <source>
        <dbReference type="ARBA" id="ARBA00022525"/>
    </source>
</evidence>
<feature type="disulfide bond" evidence="12">
    <location>
        <begin position="585"/>
        <end position="594"/>
    </location>
</feature>
<feature type="domain" description="Laminin EGF-like" evidence="14">
    <location>
        <begin position="674"/>
        <end position="726"/>
    </location>
</feature>
<keyword evidence="8" id="KW-0175">Coiled coil</keyword>
<evidence type="ECO:0000259" key="14">
    <source>
        <dbReference type="PROSITE" id="PS50027"/>
    </source>
</evidence>
<feature type="disulfide bond" evidence="12">
    <location>
        <begin position="1355"/>
        <end position="1364"/>
    </location>
</feature>
<evidence type="ECO:0000256" key="7">
    <source>
        <dbReference type="ARBA" id="ARBA00022889"/>
    </source>
</evidence>
<feature type="disulfide bond" evidence="12">
    <location>
        <begin position="1334"/>
        <end position="1346"/>
    </location>
</feature>
<feature type="disulfide bond" evidence="12">
    <location>
        <begin position="1473"/>
        <end position="1485"/>
    </location>
</feature>
<feature type="domain" description="Laminin EGF-like" evidence="14">
    <location>
        <begin position="519"/>
        <end position="569"/>
    </location>
</feature>
<evidence type="ECO:0000256" key="13">
    <source>
        <dbReference type="SAM" id="MobiDB-lite"/>
    </source>
</evidence>
<dbReference type="GO" id="GO:0007155">
    <property type="term" value="P:cell adhesion"/>
    <property type="evidence" value="ECO:0007669"/>
    <property type="project" value="UniProtKB-KW"/>
</dbReference>
<dbReference type="FunFam" id="2.10.25.10:FF:000011">
    <property type="entry name" value="Cadherin EGF LAG seven-pass G-type receptor"/>
    <property type="match status" value="1"/>
</dbReference>
<dbReference type="InterPro" id="IPR000742">
    <property type="entry name" value="EGF"/>
</dbReference>
<feature type="domain" description="Laminin EGF-like" evidence="14">
    <location>
        <begin position="1334"/>
        <end position="1379"/>
    </location>
</feature>
<reference evidence="17" key="1">
    <citation type="submission" date="2016-06" db="EMBL/GenBank/DDBJ databases">
        <title>De novo assembly and RNA-Seq shows season-dependent expression and editing in black bear kidneys.</title>
        <authorList>
            <person name="Korstanje R."/>
            <person name="Srivastava A."/>
            <person name="Sarsani V.K."/>
            <person name="Sheehan S.M."/>
            <person name="Seger R.L."/>
            <person name="Barter M.E."/>
            <person name="Lindqvist C."/>
            <person name="Brody L.C."/>
            <person name="Mullikin J.C."/>
        </authorList>
    </citation>
    <scope>NUCLEOTIDE SEQUENCE [LARGE SCALE GENOMIC DNA]</scope>
</reference>
<feature type="region of interest" description="Disordered" evidence="13">
    <location>
        <begin position="1147"/>
        <end position="1173"/>
    </location>
</feature>
<evidence type="ECO:0000256" key="10">
    <source>
        <dbReference type="ARBA" id="ARBA00023180"/>
    </source>
</evidence>
<dbReference type="GO" id="GO:0007411">
    <property type="term" value="P:axon guidance"/>
    <property type="evidence" value="ECO:0007669"/>
    <property type="project" value="TreeGrafter"/>
</dbReference>
<dbReference type="GO" id="GO:0005201">
    <property type="term" value="F:extracellular matrix structural constituent"/>
    <property type="evidence" value="ECO:0007669"/>
    <property type="project" value="TreeGrafter"/>
</dbReference>
<evidence type="ECO:0000313" key="16">
    <source>
        <dbReference type="Ensembl" id="ENSUAMP00000008178.1"/>
    </source>
</evidence>
<dbReference type="GeneTree" id="ENSGT00940000156537"/>
<evidence type="ECO:0000256" key="12">
    <source>
        <dbReference type="PROSITE-ProRule" id="PRU00460"/>
    </source>
</evidence>
<dbReference type="PROSITE" id="PS51117">
    <property type="entry name" value="LAMININ_NTER"/>
    <property type="match status" value="1"/>
</dbReference>
<feature type="disulfide bond" evidence="12">
    <location>
        <begin position="540"/>
        <end position="549"/>
    </location>
</feature>
<feature type="domain" description="Laminin EGF-like" evidence="14">
    <location>
        <begin position="571"/>
        <end position="609"/>
    </location>
</feature>
<comment type="subcellular location">
    <subcellularLocation>
        <location evidence="1">Secreted</location>
        <location evidence="1">Extracellular space</location>
        <location evidence="1">Extracellular matrix</location>
        <location evidence="1">Basement membrane</location>
    </subcellularLocation>
</comment>
<dbReference type="Pfam" id="PF00055">
    <property type="entry name" value="Laminin_N"/>
    <property type="match status" value="1"/>
</dbReference>
<evidence type="ECO:0000256" key="9">
    <source>
        <dbReference type="ARBA" id="ARBA00023157"/>
    </source>
</evidence>
<accession>A0A452QRJ5</accession>
<feature type="domain" description="Laminin EGF-like" evidence="14">
    <location>
        <begin position="1424"/>
        <end position="1472"/>
    </location>
</feature>
<dbReference type="Ensembl" id="ENSUAMT00000009231.1">
    <property type="protein sequence ID" value="ENSUAMP00000008178.1"/>
    <property type="gene ID" value="ENSUAMG00000006964.1"/>
</dbReference>
<feature type="disulfide bond" evidence="12">
    <location>
        <begin position="521"/>
        <end position="538"/>
    </location>
</feature>
<feature type="disulfide bond" evidence="12">
    <location>
        <begin position="1494"/>
        <end position="1503"/>
    </location>
</feature>
<name>A0A452QRJ5_URSAM</name>
<evidence type="ECO:0000256" key="5">
    <source>
        <dbReference type="ARBA" id="ARBA00022737"/>
    </source>
</evidence>
<dbReference type="FunFam" id="2.60.120.260:FF:000022">
    <property type="entry name" value="Laminin subunit alpha 5"/>
    <property type="match status" value="1"/>
</dbReference>
<evidence type="ECO:0000256" key="6">
    <source>
        <dbReference type="ARBA" id="ARBA00022869"/>
    </source>
</evidence>
<keyword evidence="5" id="KW-0677">Repeat</keyword>
<reference evidence="16" key="3">
    <citation type="submission" date="2025-09" db="UniProtKB">
        <authorList>
            <consortium name="Ensembl"/>
        </authorList>
    </citation>
    <scope>IDENTIFICATION</scope>
</reference>
<keyword evidence="4" id="KW-0732">Signal</keyword>
<dbReference type="Pfam" id="PF00053">
    <property type="entry name" value="EGF_laminin"/>
    <property type="match status" value="10"/>
</dbReference>
<dbReference type="PROSITE" id="PS01248">
    <property type="entry name" value="EGF_LAM_1"/>
    <property type="match status" value="4"/>
</dbReference>
<dbReference type="PRINTS" id="PR00011">
    <property type="entry name" value="EGFLAMININ"/>
</dbReference>
<dbReference type="FunFam" id="2.10.25.10:FF:000430">
    <property type="entry name" value="Laminin subunit alpha 5"/>
    <property type="match status" value="1"/>
</dbReference>
<keyword evidence="6" id="KW-0084">Basement membrane</keyword>
<evidence type="ECO:0000256" key="1">
    <source>
        <dbReference type="ARBA" id="ARBA00004302"/>
    </source>
</evidence>
<evidence type="ECO:0000256" key="8">
    <source>
        <dbReference type="ARBA" id="ARBA00023054"/>
    </source>
</evidence>
<dbReference type="STRING" id="9643.ENSUAMP00000008178"/>
<dbReference type="CDD" id="cd00055">
    <property type="entry name" value="EGF_Lam"/>
    <property type="match status" value="10"/>
</dbReference>
<feature type="disulfide bond" evidence="12">
    <location>
        <begin position="1448"/>
        <end position="1457"/>
    </location>
</feature>
<dbReference type="PANTHER" id="PTHR10574">
    <property type="entry name" value="NETRIN/LAMININ-RELATED"/>
    <property type="match status" value="1"/>
</dbReference>
<evidence type="ECO:0000313" key="17">
    <source>
        <dbReference type="Proteomes" id="UP000291022"/>
    </source>
</evidence>
<keyword evidence="10" id="KW-0325">Glycoprotein</keyword>
<feature type="domain" description="Laminin EGF-like" evidence="14">
    <location>
        <begin position="610"/>
        <end position="654"/>
    </location>
</feature>
<dbReference type="GO" id="GO:0005576">
    <property type="term" value="C:extracellular region"/>
    <property type="evidence" value="ECO:0007669"/>
    <property type="project" value="UniProtKB-ARBA"/>
</dbReference>
<feature type="disulfide bond" evidence="12">
    <location>
        <begin position="630"/>
        <end position="639"/>
    </location>
</feature>
<protein>
    <recommendedName>
        <fullName evidence="18">Laminin subunit alpha 5</fullName>
    </recommendedName>
</protein>
<feature type="disulfide bond" evidence="12">
    <location>
        <begin position="1475"/>
        <end position="1492"/>
    </location>
</feature>
<evidence type="ECO:0000256" key="4">
    <source>
        <dbReference type="ARBA" id="ARBA00022729"/>
    </source>
</evidence>
<dbReference type="FunFam" id="2.10.25.10:FF:000083">
    <property type="entry name" value="Laminin subunit alpha"/>
    <property type="match status" value="2"/>
</dbReference>
<dbReference type="FunFam" id="2.10.25.10:FF:000034">
    <property type="entry name" value="Laminin subunit alpha 3"/>
    <property type="match status" value="1"/>
</dbReference>
<feature type="domain" description="Laminin N-terminal" evidence="15">
    <location>
        <begin position="16"/>
        <end position="274"/>
    </location>
</feature>
<sequence length="1633" mass="175657">AVGTCVPSRALESADGGFSLHPPYFNLAEGARIAASATCGEEAPARGAPRPTEDLYCKLVGGPVAGGDPNQTIQGQYCDICTAANSNRAHPVSNAIDGTERWWQSPPLSRGLEYNEVNVTLDLGQVFHVAYVLVKFANSPRPDLWVLERSTDFGQTYQPWHFFASSKRDCLERFGPQTLERITRDDQVVCSTEYSRIVPLENGEIVVSLVNGRPGAMNFSYSPLLRDFTRATNIRLRFLRTNTLLGHLMGKALRDPTVTRRYFYSIKDISIGGRCVCHGHADVCDAPDPTDPFRLQCACQHNTCGGSCDRCCPGFNQRPWKPATTDSANECQSCNCHGHAHDCFYDPEVDRRNASRNQDNVYQGGGVCIDCQVGGGRPACGGSEDGSGALGWVAVRGGVSLHSVTPSHPSITPPASTVSAACLASTGPRTTLSTLPTLAAVSGVGPGGGPLHCSGRPGLALTSLPTPGRQSCNCDAAGTQGNACRKDPRLGRCVCKPGFQGTHCELCAPGFYGPGCQPCQCSSPGVADGDCDRDSGQCTCREGFEGATCDHCAPGYFHFPLCQLCGCSPAGTLPEGCDEAGRCPCRPEFDGPHCDRCRPGHHGYPNCRACTCDPRGTLDQLCGVGGTCHCRPGYAGAACQECSPGFHGFPDCSGGVCGRPAPQHPGPLYFPPGCSCDPRGTLGGLTECQPGNGQCSCKPHVCGQTCAACRDGFFGLDRADYFGCRSCRCDVGGALGQGCDPRTGACRCRPNTQGLTCSEPARDHYVPDLHGLRLELEEAATPDGHTVRFGFNPLEFESFSWRGYAQMTPIQPRIVAKLNVTSPDLFRLVFRYVNRGPTSVSGRVSVEEEGRFATCTNCTEQSQLVTFPPSIEPAFVTVPQRGFGEPFVLNPGTWALLVEAEGVLLDYAALLPGVYYEAALLQLRVTEACTFRPTGQRSGCLLYTHLPLDGFPSAAGLEALCRHDNSLPRPCPMEQLSPSHPPLAACLGSDVDVQLQVTVPQPGRYALVVEYANEDARQEVGVAVHTPQQAPQQGAVMLHPCPYSTLCRGTALDAQHHLATFHLDTEASVRLTAEQARFFLHSVTLVPVETFSLEFVEPRVHCVSSHGAFSPSSATCLLSRFPKPPQPIILRDCQVLLLPPSLPLAHSQDLTPGAPPSGPQPRPPTAMDPDAEPTLLRHPQGTVVFTTHVPALGRYAFLLHGYQPEHPTFAVEVLISGGRVWQGHANASFCPHAYGCRTLVVCEGQAILDVTDSELTVTIRVPEGRWLWLEYVLVVPEEAYSSSYLREEPLDKSYDFISQCASQGYHVSPTSSSPFCRDAASSLSLFYNNGARPCGCHEMGATGPTCEPFGGQCLCRAHVIGRDCSRCATGYWGFPSCRPCECRGRLCDELTGRCVCPPRTVPPDCVVCQPQTFGCHPLVGCEECDCSGPGVQELADPTCDVDSGQCKCRPNVTGRRCDACAPGFHGFPGCRPCDCHEAGSVPSLCDPLTGQCHCKENVQGPRCDQCRLGTFSLDAANPKGCTRCFCFGATERCRGSAHARREHVDMEGWTLLSGDRQVVPHELRAEAELLYADLRRGFEAFPELYWQAPPSYLGDRVSGRARPWRRHCEGGGETAARLPMSREGWGRCEGAQA</sequence>
<feature type="disulfide bond" evidence="12">
    <location>
        <begin position="697"/>
        <end position="706"/>
    </location>
</feature>
<evidence type="ECO:0000256" key="3">
    <source>
        <dbReference type="ARBA" id="ARBA00022530"/>
    </source>
</evidence>
<evidence type="ECO:0000259" key="15">
    <source>
        <dbReference type="PROSITE" id="PS51117"/>
    </source>
</evidence>
<dbReference type="GO" id="GO:0005604">
    <property type="term" value="C:basement membrane"/>
    <property type="evidence" value="ECO:0007669"/>
    <property type="project" value="UniProtKB-SubCell"/>
</dbReference>
<dbReference type="Gene3D" id="2.60.120.260">
    <property type="entry name" value="Galactose-binding domain-like"/>
    <property type="match status" value="1"/>
</dbReference>
<feature type="disulfide bond" evidence="12">
    <location>
        <begin position="519"/>
        <end position="531"/>
    </location>
</feature>
<feature type="disulfide bond" evidence="12">
    <location>
        <begin position="495"/>
        <end position="504"/>
    </location>
</feature>
<dbReference type="PROSITE" id="PS50027">
    <property type="entry name" value="EGF_LAM_2"/>
    <property type="match status" value="8"/>
</dbReference>
<organism evidence="16 17">
    <name type="scientific">Ursus americanus</name>
    <name type="common">American black bear</name>
    <name type="synonym">Euarctos americanus</name>
    <dbReference type="NCBI Taxonomy" id="9643"/>
    <lineage>
        <taxon>Eukaryota</taxon>
        <taxon>Metazoa</taxon>
        <taxon>Chordata</taxon>
        <taxon>Craniata</taxon>
        <taxon>Vertebrata</taxon>
        <taxon>Euteleostomi</taxon>
        <taxon>Mammalia</taxon>
        <taxon>Eutheria</taxon>
        <taxon>Laurasiatheria</taxon>
        <taxon>Carnivora</taxon>
        <taxon>Caniformia</taxon>
        <taxon>Ursidae</taxon>
        <taxon>Ursus</taxon>
    </lineage>
</organism>
<keyword evidence="11 12" id="KW-0424">Laminin EGF-like domain</keyword>
<feature type="domain" description="Laminin EGF-like" evidence="14">
    <location>
        <begin position="472"/>
        <end position="518"/>
    </location>
</feature>
<keyword evidence="9 12" id="KW-1015">Disulfide bond</keyword>
<keyword evidence="3" id="KW-0272">Extracellular matrix</keyword>
<dbReference type="GO" id="GO:0009887">
    <property type="term" value="P:animal organ morphogenesis"/>
    <property type="evidence" value="ECO:0007669"/>
    <property type="project" value="TreeGrafter"/>
</dbReference>
<dbReference type="FunFam" id="2.10.25.10:FF:000084">
    <property type="entry name" value="Laminin subunit alpha 3"/>
    <property type="match status" value="1"/>
</dbReference>
<dbReference type="SMART" id="SM00136">
    <property type="entry name" value="LamNT"/>
    <property type="match status" value="1"/>
</dbReference>
<proteinExistence type="predicted"/>
<dbReference type="FunFam" id="2.10.25.10:FF:000069">
    <property type="entry name" value="Laminin subunit alpha 1"/>
    <property type="match status" value="1"/>
</dbReference>
<dbReference type="GO" id="GO:0009888">
    <property type="term" value="P:tissue development"/>
    <property type="evidence" value="ECO:0007669"/>
    <property type="project" value="TreeGrafter"/>
</dbReference>
<dbReference type="Gene3D" id="2.10.25.10">
    <property type="entry name" value="Laminin"/>
    <property type="match status" value="10"/>
</dbReference>
<dbReference type="InterPro" id="IPR008211">
    <property type="entry name" value="Laminin_N"/>
</dbReference>
<dbReference type="InterPro" id="IPR002049">
    <property type="entry name" value="LE_dom"/>
</dbReference>
<dbReference type="FunFam" id="2.10.25.10:FF:000090">
    <property type="entry name" value="laminin subunit alpha"/>
    <property type="match status" value="1"/>
</dbReference>
<feature type="disulfide bond" evidence="12">
    <location>
        <begin position="610"/>
        <end position="622"/>
    </location>
</feature>
<dbReference type="SUPFAM" id="SSF57196">
    <property type="entry name" value="EGF/Laminin"/>
    <property type="match status" value="10"/>
</dbReference>
<reference evidence="16" key="2">
    <citation type="submission" date="2025-08" db="UniProtKB">
        <authorList>
            <consortium name="Ensembl"/>
        </authorList>
    </citation>
    <scope>IDENTIFICATION</scope>
</reference>
<feature type="compositionally biased region" description="Pro residues" evidence="13">
    <location>
        <begin position="1153"/>
        <end position="1166"/>
    </location>
</feature>
<evidence type="ECO:0000256" key="11">
    <source>
        <dbReference type="ARBA" id="ARBA00023292"/>
    </source>
</evidence>
<feature type="domain" description="Laminin EGF-like" evidence="14">
    <location>
        <begin position="1473"/>
        <end position="1523"/>
    </location>
</feature>
<dbReference type="OMA" id="PCARWIK"/>
<feature type="disulfide bond" evidence="12">
    <location>
        <begin position="472"/>
        <end position="484"/>
    </location>
</feature>
<dbReference type="InterPro" id="IPR050440">
    <property type="entry name" value="Laminin/Netrin_ECM"/>
</dbReference>
<comment type="caution">
    <text evidence="12">Lacks conserved residue(s) required for the propagation of feature annotation.</text>
</comment>
<dbReference type="Proteomes" id="UP000291022">
    <property type="component" value="Unassembled WGS sequence"/>
</dbReference>
<keyword evidence="7" id="KW-0130">Cell adhesion</keyword>
<evidence type="ECO:0008006" key="18">
    <source>
        <dbReference type="Google" id="ProtNLM"/>
    </source>
</evidence>
<feature type="disulfide bond" evidence="12">
    <location>
        <begin position="1336"/>
        <end position="1353"/>
    </location>
</feature>
<dbReference type="SMART" id="SM00180">
    <property type="entry name" value="EGF_Lam"/>
    <property type="match status" value="11"/>
</dbReference>
<keyword evidence="17" id="KW-1185">Reference proteome</keyword>